<dbReference type="EMBL" id="CAMXCT010004780">
    <property type="protein sequence ID" value="CAI4010370.1"/>
    <property type="molecule type" value="Genomic_DNA"/>
</dbReference>
<gene>
    <name evidence="3" type="ORF">C1SCF055_LOCUS35640</name>
</gene>
<protein>
    <submittedName>
        <fullName evidence="4">MICOS complex subunit MIC60</fullName>
    </submittedName>
</protein>
<evidence type="ECO:0000313" key="4">
    <source>
        <dbReference type="EMBL" id="CAL4797682.1"/>
    </source>
</evidence>
<comment type="caution">
    <text evidence="3">The sequence shown here is derived from an EMBL/GenBank/DDBJ whole genome shotgun (WGS) entry which is preliminary data.</text>
</comment>
<evidence type="ECO:0000313" key="3">
    <source>
        <dbReference type="EMBL" id="CAI4010370.1"/>
    </source>
</evidence>
<evidence type="ECO:0000256" key="2">
    <source>
        <dbReference type="SAM" id="SignalP"/>
    </source>
</evidence>
<organism evidence="3">
    <name type="scientific">Cladocopium goreaui</name>
    <dbReference type="NCBI Taxonomy" id="2562237"/>
    <lineage>
        <taxon>Eukaryota</taxon>
        <taxon>Sar</taxon>
        <taxon>Alveolata</taxon>
        <taxon>Dinophyceae</taxon>
        <taxon>Suessiales</taxon>
        <taxon>Symbiodiniaceae</taxon>
        <taxon>Cladocopium</taxon>
    </lineage>
</organism>
<reference evidence="4 5" key="2">
    <citation type="submission" date="2024-05" db="EMBL/GenBank/DDBJ databases">
        <authorList>
            <person name="Chen Y."/>
            <person name="Shah S."/>
            <person name="Dougan E. K."/>
            <person name="Thang M."/>
            <person name="Chan C."/>
        </authorList>
    </citation>
    <scope>NUCLEOTIDE SEQUENCE [LARGE SCALE GENOMIC DNA]</scope>
</reference>
<accession>A0A9P1DHQ1</accession>
<feature type="coiled-coil region" evidence="1">
    <location>
        <begin position="53"/>
        <end position="120"/>
    </location>
</feature>
<dbReference type="Proteomes" id="UP001152797">
    <property type="component" value="Unassembled WGS sequence"/>
</dbReference>
<dbReference type="AlphaFoldDB" id="A0A9P1DHQ1"/>
<keyword evidence="1" id="KW-0175">Coiled coil</keyword>
<dbReference type="EMBL" id="CAMXCT020004780">
    <property type="protein sequence ID" value="CAL1163745.1"/>
    <property type="molecule type" value="Genomic_DNA"/>
</dbReference>
<evidence type="ECO:0000313" key="5">
    <source>
        <dbReference type="Proteomes" id="UP001152797"/>
    </source>
</evidence>
<name>A0A9P1DHQ1_9DINO</name>
<proteinExistence type="predicted"/>
<feature type="chain" id="PRO_5043271516" evidence="2">
    <location>
        <begin position="24"/>
        <end position="241"/>
    </location>
</feature>
<feature type="signal peptide" evidence="2">
    <location>
        <begin position="1"/>
        <end position="23"/>
    </location>
</feature>
<keyword evidence="5" id="KW-1185">Reference proteome</keyword>
<evidence type="ECO:0000256" key="1">
    <source>
        <dbReference type="SAM" id="Coils"/>
    </source>
</evidence>
<dbReference type="OrthoDB" id="448392at2759"/>
<sequence>MARDCRSVAVFVVLWWNSLECFGTLPGNTRPTKTARPTLPDSTLLLLQTINEIDDAEKRMKAIHILLEKVEEEKEKEKEKEIDVLNLKVEKEKVEKEKDVLKVEKEKAVFQERLIKLEEDLLQAKGLMTARGVFERVVQLAFNEQKTVGKVKGKCIIANILPTISDNPQAGRFSKLHVSSAKRCDSTQSVKDALQSVWTQLSQQVHDFLWSGDVKIGSDLPEVTRCIAEELCKGMGLEVLP</sequence>
<keyword evidence="2" id="KW-0732">Signal</keyword>
<reference evidence="3" key="1">
    <citation type="submission" date="2022-10" db="EMBL/GenBank/DDBJ databases">
        <authorList>
            <person name="Chen Y."/>
            <person name="Dougan E. K."/>
            <person name="Chan C."/>
            <person name="Rhodes N."/>
            <person name="Thang M."/>
        </authorList>
    </citation>
    <scope>NUCLEOTIDE SEQUENCE</scope>
</reference>
<dbReference type="EMBL" id="CAMXCT030004780">
    <property type="protein sequence ID" value="CAL4797682.1"/>
    <property type="molecule type" value="Genomic_DNA"/>
</dbReference>